<accession>A0A2S4VIB5</accession>
<evidence type="ECO:0000313" key="11">
    <source>
        <dbReference type="Proteomes" id="UP000238274"/>
    </source>
</evidence>
<evidence type="ECO:0000313" key="10">
    <source>
        <dbReference type="EMBL" id="POW09294.1"/>
    </source>
</evidence>
<feature type="compositionally biased region" description="Basic and acidic residues" evidence="8">
    <location>
        <begin position="217"/>
        <end position="226"/>
    </location>
</feature>
<gene>
    <name evidence="10" type="ORF">PSHT_09199</name>
</gene>
<comment type="caution">
    <text evidence="10">The sequence shown here is derived from an EMBL/GenBank/DDBJ whole genome shotgun (WGS) entry which is preliminary data.</text>
</comment>
<feature type="region of interest" description="Disordered" evidence="8">
    <location>
        <begin position="408"/>
        <end position="438"/>
    </location>
</feature>
<keyword evidence="4 7" id="KW-0804">Transcription</keyword>
<comment type="similarity">
    <text evidence="2 7">Belongs to the enhancer of polycomb family.</text>
</comment>
<feature type="compositionally biased region" description="Polar residues" evidence="8">
    <location>
        <begin position="420"/>
        <end position="435"/>
    </location>
</feature>
<evidence type="ECO:0000256" key="3">
    <source>
        <dbReference type="ARBA" id="ARBA00023015"/>
    </source>
</evidence>
<feature type="compositionally biased region" description="Low complexity" evidence="8">
    <location>
        <begin position="761"/>
        <end position="777"/>
    </location>
</feature>
<dbReference type="Proteomes" id="UP000238274">
    <property type="component" value="Unassembled WGS sequence"/>
</dbReference>
<evidence type="ECO:0000256" key="2">
    <source>
        <dbReference type="ARBA" id="ARBA00008035"/>
    </source>
</evidence>
<dbReference type="AlphaFoldDB" id="A0A2S4VIB5"/>
<sequence>MPKVSARFRNRKINFRTRITIHTGTLDTPSDHDEDDYAFEDDRRQSIGGATTDRSHIVETGVDKEEESELHLQKVINASTAALMRSAVNPRTPASPGVTAELADTAALSTLATQSSTTTTGLTANESNVPHIPIPDAAGLVDPATYEALYAHSKIFLPSSYIRFSDTVEDTLGGVLYTMDEEDEEWLNRFNSEHAPPSEQNQNGSTPDKNRRANSRKGKEKERTGNEIDGPGRLAEDDFEAIMDYFEKTTEETVPGLHLDTARLPSLSDLELSSESPLIPQRLSSIKIFAKFVYSHWKERRLKRGGKPIMPAVDFDETNESNPYVCFRRRETKMTRKTRRTDTQNMDRLVRLRNDLYKAQELLNTVLARERTKREAVELEKAIFEGRCLIREMKRSLNEADGDEELLVSKKEKKRKREQSGNGTLKSPLRNTAGPSLSGPASAGAFVLEDVQYYRDQARASTKLMERDYNRCREEQNGWEDLTDSAHLPMPLSAAALRWRGAISSDAHLSSKSNREGTANFEQGLSSAPSAMENNQFRKRVGRGGRLFLDRIVAPRQRRCTRTRSNAELSSDLEEDIRHRRMTDRWRYDDDLRQDFPSTDYPHIIDDYSITYSARRSKLLDQDDLQCLDSQGEIYLTKVNEYFDRVPEPEPPIVKIGKLPTKVVPNLYGAGLGCPTFPSSGQASVTMPEQLLTAHASGQVPTNLRLNSTTVKRSTPNGVGSAVGPTVNNRTPTSSQATAPNTTTAPSRTRKNPSVNGSPTANANGKAAAAAVAAAAGPSSLQAQPPIQQMLNNKLKESSI</sequence>
<dbReference type="InterPro" id="IPR019542">
    <property type="entry name" value="Enhancer_polycomb-like_N"/>
</dbReference>
<comment type="function">
    <text evidence="6">Component of the NuA4 histone acetyltransferase complex which is involved in transcriptional activation of selected genes principally by acetylation of nucleosomal histone H4 and H2A. The NuA4 complex is also involved in DNA repair. Involved in gene silencing by neighboring heterochromatin, blockage of the silencing spreading along the chromosome, and required for cell cycle progression through G2/M.</text>
</comment>
<dbReference type="EMBL" id="PKSM01000129">
    <property type="protein sequence ID" value="POW09294.1"/>
    <property type="molecule type" value="Genomic_DNA"/>
</dbReference>
<dbReference type="GO" id="GO:0035267">
    <property type="term" value="C:NuA4 histone acetyltransferase complex"/>
    <property type="evidence" value="ECO:0007669"/>
    <property type="project" value="InterPro"/>
</dbReference>
<dbReference type="PANTHER" id="PTHR14898">
    <property type="entry name" value="ENHANCER OF POLYCOMB"/>
    <property type="match status" value="1"/>
</dbReference>
<feature type="compositionally biased region" description="Polar residues" evidence="8">
    <location>
        <begin position="779"/>
        <end position="793"/>
    </location>
</feature>
<evidence type="ECO:0000256" key="7">
    <source>
        <dbReference type="RuleBase" id="RU361124"/>
    </source>
</evidence>
<evidence type="ECO:0000256" key="1">
    <source>
        <dbReference type="ARBA" id="ARBA00004123"/>
    </source>
</evidence>
<evidence type="ECO:0000256" key="5">
    <source>
        <dbReference type="ARBA" id="ARBA00023242"/>
    </source>
</evidence>
<dbReference type="InterPro" id="IPR024943">
    <property type="entry name" value="Enhancer_polycomb"/>
</dbReference>
<dbReference type="GO" id="GO:0005634">
    <property type="term" value="C:nucleus"/>
    <property type="evidence" value="ECO:0007669"/>
    <property type="project" value="UniProtKB-SubCell"/>
</dbReference>
<evidence type="ECO:0000259" key="9">
    <source>
        <dbReference type="Pfam" id="PF10513"/>
    </source>
</evidence>
<proteinExistence type="inferred from homology"/>
<dbReference type="VEuPathDB" id="FungiDB:PSHT_09199"/>
<feature type="compositionally biased region" description="Polar residues" evidence="8">
    <location>
        <begin position="726"/>
        <end position="760"/>
    </location>
</feature>
<name>A0A2S4VIB5_9BASI</name>
<evidence type="ECO:0000256" key="4">
    <source>
        <dbReference type="ARBA" id="ARBA00023163"/>
    </source>
</evidence>
<dbReference type="OrthoDB" id="435275at2759"/>
<feature type="region of interest" description="Disordered" evidence="8">
    <location>
        <begin position="698"/>
        <end position="800"/>
    </location>
</feature>
<reference evidence="11" key="3">
    <citation type="journal article" date="2018" name="Mol. Plant Microbe Interact.">
        <title>Genome sequence resources for the wheat stripe rust pathogen (Puccinia striiformis f. sp. tritici) and the barley stripe rust pathogen (Puccinia striiformis f. sp. hordei).</title>
        <authorList>
            <person name="Xia C."/>
            <person name="Wang M."/>
            <person name="Yin C."/>
            <person name="Cornejo O.E."/>
            <person name="Hulbert S.H."/>
            <person name="Chen X."/>
        </authorList>
    </citation>
    <scope>NUCLEOTIDE SEQUENCE [LARGE SCALE GENOMIC DNA]</scope>
    <source>
        <strain evidence="11">93TX-2</strain>
    </source>
</reference>
<reference evidence="10 11" key="1">
    <citation type="submission" date="2017-12" db="EMBL/GenBank/DDBJ databases">
        <title>Gene loss provides genomic basis for host adaptation in cereal stripe rust fungi.</title>
        <authorList>
            <person name="Xia C."/>
        </authorList>
    </citation>
    <scope>NUCLEOTIDE SEQUENCE [LARGE SCALE GENOMIC DNA]</scope>
    <source>
        <strain evidence="10 11">93TX-2</strain>
    </source>
</reference>
<feature type="region of interest" description="Disordered" evidence="8">
    <location>
        <begin position="191"/>
        <end position="234"/>
    </location>
</feature>
<keyword evidence="11" id="KW-1185">Reference proteome</keyword>
<comment type="subcellular location">
    <subcellularLocation>
        <location evidence="1 7">Nucleus</location>
    </subcellularLocation>
</comment>
<keyword evidence="5 7" id="KW-0539">Nucleus</keyword>
<evidence type="ECO:0000256" key="6">
    <source>
        <dbReference type="ARBA" id="ARBA00025513"/>
    </source>
</evidence>
<dbReference type="GO" id="GO:0006357">
    <property type="term" value="P:regulation of transcription by RNA polymerase II"/>
    <property type="evidence" value="ECO:0007669"/>
    <property type="project" value="InterPro"/>
</dbReference>
<organism evidence="10 11">
    <name type="scientific">Puccinia striiformis</name>
    <dbReference type="NCBI Taxonomy" id="27350"/>
    <lineage>
        <taxon>Eukaryota</taxon>
        <taxon>Fungi</taxon>
        <taxon>Dikarya</taxon>
        <taxon>Basidiomycota</taxon>
        <taxon>Pucciniomycotina</taxon>
        <taxon>Pucciniomycetes</taxon>
        <taxon>Pucciniales</taxon>
        <taxon>Pucciniaceae</taxon>
        <taxon>Puccinia</taxon>
    </lineage>
</organism>
<dbReference type="VEuPathDB" id="FungiDB:PSTT_06229"/>
<dbReference type="Pfam" id="PF10513">
    <property type="entry name" value="EPL1"/>
    <property type="match status" value="1"/>
</dbReference>
<reference evidence="11" key="2">
    <citation type="journal article" date="2018" name="BMC Genomics">
        <title>Genomic insights into host adaptation between the wheat stripe rust pathogen (Puccinia striiformis f. sp. tritici) and the barley stripe rust pathogen (Puccinia striiformis f. sp. hordei).</title>
        <authorList>
            <person name="Xia C."/>
            <person name="Wang M."/>
            <person name="Yin C."/>
            <person name="Cornejo O.E."/>
            <person name="Hulbert S.H."/>
            <person name="Chen X."/>
        </authorList>
    </citation>
    <scope>NUCLEOTIDE SEQUENCE [LARGE SCALE GENOMIC DNA]</scope>
    <source>
        <strain evidence="11">93TX-2</strain>
    </source>
</reference>
<feature type="compositionally biased region" description="Polar residues" evidence="8">
    <location>
        <begin position="699"/>
        <end position="718"/>
    </location>
</feature>
<protein>
    <recommendedName>
        <fullName evidence="7">Enhancer of polycomb-like protein</fullName>
    </recommendedName>
</protein>
<evidence type="ECO:0000256" key="8">
    <source>
        <dbReference type="SAM" id="MobiDB-lite"/>
    </source>
</evidence>
<feature type="domain" description="Enhancer of polycomb-like N-terminal" evidence="9">
    <location>
        <begin position="9"/>
        <end position="249"/>
    </location>
</feature>
<feature type="compositionally biased region" description="Polar residues" evidence="8">
    <location>
        <begin position="198"/>
        <end position="207"/>
    </location>
</feature>
<keyword evidence="3 7" id="KW-0805">Transcription regulation</keyword>
<feature type="region of interest" description="Disordered" evidence="8">
    <location>
        <begin position="507"/>
        <end position="534"/>
    </location>
</feature>